<accession>A0A9P1E8D5</accession>
<feature type="region of interest" description="Disordered" evidence="1">
    <location>
        <begin position="49"/>
        <end position="69"/>
    </location>
</feature>
<sequence length="251" mass="27910">MLGQSLQILPCWNTATSCHRHATSFPILRRRERRRSNKRLDIAATATMATPSGSVQVQPGSPEKVAPYSDSEPRRLILLRQAQSSRDNRSLRDYDRPLSQSGKLDAAKVSHKLRKLGWIPGLILCSDATRTRETLKIMQEQVRGFFEAEVHFLSSFYFVAAMDGQTGEHLRQAICKYSADNVLTVICMSRCMGHNRGWEEAASMFSGALVELKTCNAALLEATGKSWKEAFSLTGFGGWKLHGIVKPGAVI</sequence>
<proteinExistence type="predicted"/>
<dbReference type="AlphaFoldDB" id="A0A9P1E8D5"/>
<dbReference type="OrthoDB" id="2019724at2759"/>
<evidence type="ECO:0000256" key="1">
    <source>
        <dbReference type="SAM" id="MobiDB-lite"/>
    </source>
</evidence>
<dbReference type="EMBL" id="CAMAPE010000019">
    <property type="protein sequence ID" value="CAH9086156.1"/>
    <property type="molecule type" value="Genomic_DNA"/>
</dbReference>
<keyword evidence="3" id="KW-1185">Reference proteome</keyword>
<dbReference type="InterPro" id="IPR013078">
    <property type="entry name" value="His_Pase_superF_clade-1"/>
</dbReference>
<evidence type="ECO:0000313" key="3">
    <source>
        <dbReference type="Proteomes" id="UP001152484"/>
    </source>
</evidence>
<reference evidence="2" key="1">
    <citation type="submission" date="2022-07" db="EMBL/GenBank/DDBJ databases">
        <authorList>
            <person name="Macas J."/>
            <person name="Novak P."/>
            <person name="Neumann P."/>
        </authorList>
    </citation>
    <scope>NUCLEOTIDE SEQUENCE</scope>
</reference>
<comment type="caution">
    <text evidence="2">The sequence shown here is derived from an EMBL/GenBank/DDBJ whole genome shotgun (WGS) entry which is preliminary data.</text>
</comment>
<dbReference type="SUPFAM" id="SSF53254">
    <property type="entry name" value="Phosphoglycerate mutase-like"/>
    <property type="match status" value="1"/>
</dbReference>
<name>A0A9P1E8D5_CUSEU</name>
<dbReference type="Gene3D" id="3.40.50.1240">
    <property type="entry name" value="Phosphoglycerate mutase-like"/>
    <property type="match status" value="1"/>
</dbReference>
<organism evidence="2 3">
    <name type="scientific">Cuscuta europaea</name>
    <name type="common">European dodder</name>
    <dbReference type="NCBI Taxonomy" id="41803"/>
    <lineage>
        <taxon>Eukaryota</taxon>
        <taxon>Viridiplantae</taxon>
        <taxon>Streptophyta</taxon>
        <taxon>Embryophyta</taxon>
        <taxon>Tracheophyta</taxon>
        <taxon>Spermatophyta</taxon>
        <taxon>Magnoliopsida</taxon>
        <taxon>eudicotyledons</taxon>
        <taxon>Gunneridae</taxon>
        <taxon>Pentapetalae</taxon>
        <taxon>asterids</taxon>
        <taxon>lamiids</taxon>
        <taxon>Solanales</taxon>
        <taxon>Convolvulaceae</taxon>
        <taxon>Cuscuteae</taxon>
        <taxon>Cuscuta</taxon>
        <taxon>Cuscuta subgen. Cuscuta</taxon>
    </lineage>
</organism>
<protein>
    <submittedName>
        <fullName evidence="2">Uncharacterized protein</fullName>
    </submittedName>
</protein>
<evidence type="ECO:0000313" key="2">
    <source>
        <dbReference type="EMBL" id="CAH9086156.1"/>
    </source>
</evidence>
<feature type="compositionally biased region" description="Polar residues" evidence="1">
    <location>
        <begin position="49"/>
        <end position="59"/>
    </location>
</feature>
<dbReference type="CDD" id="cd07067">
    <property type="entry name" value="HP_PGM_like"/>
    <property type="match status" value="1"/>
</dbReference>
<dbReference type="InterPro" id="IPR029033">
    <property type="entry name" value="His_PPase_superfam"/>
</dbReference>
<gene>
    <name evidence="2" type="ORF">CEURO_LOCUS9496</name>
</gene>
<dbReference type="PANTHER" id="PTHR47623">
    <property type="entry name" value="OS09G0287300 PROTEIN"/>
    <property type="match status" value="1"/>
</dbReference>
<dbReference type="PANTHER" id="PTHR47623:SF1">
    <property type="entry name" value="OS09G0287300 PROTEIN"/>
    <property type="match status" value="1"/>
</dbReference>
<dbReference type="Proteomes" id="UP001152484">
    <property type="component" value="Unassembled WGS sequence"/>
</dbReference>